<dbReference type="RefSeq" id="WP_382345130.1">
    <property type="nucleotide sequence ID" value="NZ_JBHMBP010000001.1"/>
</dbReference>
<dbReference type="InterPro" id="IPR032466">
    <property type="entry name" value="Metal_Hydrolase"/>
</dbReference>
<organism evidence="2 3">
    <name type="scientific">Glycomyces mayteni</name>
    <dbReference type="NCBI Taxonomy" id="543887"/>
    <lineage>
        <taxon>Bacteria</taxon>
        <taxon>Bacillati</taxon>
        <taxon>Actinomycetota</taxon>
        <taxon>Actinomycetes</taxon>
        <taxon>Glycomycetales</taxon>
        <taxon>Glycomycetaceae</taxon>
        <taxon>Glycomyces</taxon>
    </lineage>
</organism>
<dbReference type="InterPro" id="IPR057744">
    <property type="entry name" value="OTAase-like"/>
</dbReference>
<dbReference type="SUPFAM" id="SSF51556">
    <property type="entry name" value="Metallo-dependent hydrolases"/>
    <property type="match status" value="1"/>
</dbReference>
<feature type="domain" description="Amidohydrolase-related" evidence="1">
    <location>
        <begin position="54"/>
        <end position="403"/>
    </location>
</feature>
<dbReference type="InterPro" id="IPR006680">
    <property type="entry name" value="Amidohydro-rel"/>
</dbReference>
<dbReference type="SUPFAM" id="SSF51338">
    <property type="entry name" value="Composite domain of metallo-dependent hydrolases"/>
    <property type="match status" value="1"/>
</dbReference>
<dbReference type="Proteomes" id="UP001596470">
    <property type="component" value="Unassembled WGS sequence"/>
</dbReference>
<proteinExistence type="predicted"/>
<reference evidence="3" key="1">
    <citation type="journal article" date="2019" name="Int. J. Syst. Evol. Microbiol.">
        <title>The Global Catalogue of Microorganisms (GCM) 10K type strain sequencing project: providing services to taxonomists for standard genome sequencing and annotation.</title>
        <authorList>
            <consortium name="The Broad Institute Genomics Platform"/>
            <consortium name="The Broad Institute Genome Sequencing Center for Infectious Disease"/>
            <person name="Wu L."/>
            <person name="Ma J."/>
        </authorList>
    </citation>
    <scope>NUCLEOTIDE SEQUENCE [LARGE SCALE GENOMIC DNA]</scope>
    <source>
        <strain evidence="3">KACC 12634</strain>
    </source>
</reference>
<keyword evidence="3" id="KW-1185">Reference proteome</keyword>
<sequence>MSETVLFANAAVLDTAAGVLVAGQRVLVRGGEIAAVGSEVEAAGARVVDLGGRTLMPGLIDCHVHVNAHTADLAGLGDQSPAYVAVKAAIELREMLHRGFTTVRDPGGADFGIHDAVAEGLIDGPRVFFGGKALSQTGGHVDMRPRGRAVSDGHHCCPDLGLVCDGVDGVRKAAREQLRTGAHHVKIMLSGGVASPTDRIDSTQFSIEEIRAIVEEAEAANRYVAGHAYTARAINRGLEAGVRSIEHGNLLDRSSLDLFLEHDAFLVPTLVTYRRMSIEGADYGLSPANLAKNEIVLDAGLKALELAHGAGVNLCYGSDLLGGMRKHQLDEFAIRGAVIPAADVIRSATVTAAQLLGEEDRIGRVAPGFAADLLVVDGDPLADIGVLTDPEANLDLVMQGGKVKAGALG</sequence>
<name>A0ABW2DEX0_9ACTN</name>
<dbReference type="InterPro" id="IPR011059">
    <property type="entry name" value="Metal-dep_hydrolase_composite"/>
</dbReference>
<comment type="caution">
    <text evidence="2">The sequence shown here is derived from an EMBL/GenBank/DDBJ whole genome shotgun (WGS) entry which is preliminary data.</text>
</comment>
<dbReference type="PANTHER" id="PTHR43135">
    <property type="entry name" value="ALPHA-D-RIBOSE 1-METHYLPHOSPHONATE 5-TRIPHOSPHATE DIPHOSPHATASE"/>
    <property type="match status" value="1"/>
</dbReference>
<gene>
    <name evidence="2" type="ORF">ACFQS3_19175</name>
</gene>
<dbReference type="InterPro" id="IPR051781">
    <property type="entry name" value="Metallo-dep_Hydrolase"/>
</dbReference>
<dbReference type="Gene3D" id="3.20.20.140">
    <property type="entry name" value="Metal-dependent hydrolases"/>
    <property type="match status" value="1"/>
</dbReference>
<dbReference type="PANTHER" id="PTHR43135:SF3">
    <property type="entry name" value="ALPHA-D-RIBOSE 1-METHYLPHOSPHONATE 5-TRIPHOSPHATE DIPHOSPHATASE"/>
    <property type="match status" value="1"/>
</dbReference>
<dbReference type="Pfam" id="PF01979">
    <property type="entry name" value="Amidohydro_1"/>
    <property type="match status" value="1"/>
</dbReference>
<evidence type="ECO:0000259" key="1">
    <source>
        <dbReference type="Pfam" id="PF01979"/>
    </source>
</evidence>
<dbReference type="CDD" id="cd01299">
    <property type="entry name" value="Met_dep_hydrolase_A"/>
    <property type="match status" value="1"/>
</dbReference>
<evidence type="ECO:0000313" key="3">
    <source>
        <dbReference type="Proteomes" id="UP001596470"/>
    </source>
</evidence>
<accession>A0ABW2DEX0</accession>
<dbReference type="Gene3D" id="2.30.40.10">
    <property type="entry name" value="Urease, subunit C, domain 1"/>
    <property type="match status" value="1"/>
</dbReference>
<dbReference type="EMBL" id="JBHSYS010000004">
    <property type="protein sequence ID" value="MFC6959323.1"/>
    <property type="molecule type" value="Genomic_DNA"/>
</dbReference>
<evidence type="ECO:0000313" key="2">
    <source>
        <dbReference type="EMBL" id="MFC6959323.1"/>
    </source>
</evidence>
<protein>
    <submittedName>
        <fullName evidence="2">Amidohydrolase family protein</fullName>
    </submittedName>
</protein>